<dbReference type="InterPro" id="IPR036061">
    <property type="entry name" value="CheW-like_dom_sf"/>
</dbReference>
<dbReference type="EMBL" id="QFFI01000009">
    <property type="protein sequence ID" value="PWG63668.1"/>
    <property type="molecule type" value="Genomic_DNA"/>
</dbReference>
<comment type="caution">
    <text evidence="3">The sequence shown here is derived from an EMBL/GenBank/DDBJ whole genome shotgun (WGS) entry which is preliminary data.</text>
</comment>
<protein>
    <recommendedName>
        <fullName evidence="2">CheW-like domain-containing protein</fullName>
    </recommendedName>
</protein>
<dbReference type="SMART" id="SM00260">
    <property type="entry name" value="CheW"/>
    <property type="match status" value="1"/>
</dbReference>
<feature type="compositionally biased region" description="Low complexity" evidence="1">
    <location>
        <begin position="67"/>
        <end position="83"/>
    </location>
</feature>
<proteinExistence type="predicted"/>
<dbReference type="GO" id="GO:0007165">
    <property type="term" value="P:signal transduction"/>
    <property type="evidence" value="ECO:0007669"/>
    <property type="project" value="InterPro"/>
</dbReference>
<dbReference type="AlphaFoldDB" id="A0A2U2N3Q6"/>
<gene>
    <name evidence="3" type="ORF">DEM34_07255</name>
</gene>
<dbReference type="Gene3D" id="2.40.50.180">
    <property type="entry name" value="CheA-289, Domain 4"/>
    <property type="match status" value="1"/>
</dbReference>
<organism evidence="3 4">
    <name type="scientific">Sediminicurvatus halobius</name>
    <dbReference type="NCBI Taxonomy" id="2182432"/>
    <lineage>
        <taxon>Bacteria</taxon>
        <taxon>Pseudomonadati</taxon>
        <taxon>Pseudomonadota</taxon>
        <taxon>Gammaproteobacteria</taxon>
        <taxon>Chromatiales</taxon>
        <taxon>Ectothiorhodospiraceae</taxon>
        <taxon>Sediminicurvatus</taxon>
    </lineage>
</organism>
<dbReference type="RefSeq" id="WP_109677738.1">
    <property type="nucleotide sequence ID" value="NZ_CP086615.1"/>
</dbReference>
<feature type="compositionally biased region" description="Low complexity" evidence="1">
    <location>
        <begin position="92"/>
        <end position="101"/>
    </location>
</feature>
<dbReference type="OrthoDB" id="5565759at2"/>
<sequence length="268" mass="28771">MAEPKTTLLEQDAAIYDYLDALLREIPEEAPRGAVSDRKSSSVGAVSDRDPARERRTKAPEHRREIAPPTAEATPAAESKPVGAAPPPRIPEPASAPARAPGEPPEWAHPSFQALLFQVGRLSLAVPLITLEGVVPWDGDHVSTMPRQPAWVHGLMRHRDRNVTVIDTERLVLPAERRPAAEAQTGPGHILLVGDGRWGLACRTVGEVIRLRPDEVKWRGAGGQRPWLAGTVLGRLCALMDTGAFADMLQQGTAAGAAATADRRTGHG</sequence>
<dbReference type="GO" id="GO:0006935">
    <property type="term" value="P:chemotaxis"/>
    <property type="evidence" value="ECO:0007669"/>
    <property type="project" value="InterPro"/>
</dbReference>
<accession>A0A2U2N3Q6</accession>
<evidence type="ECO:0000313" key="3">
    <source>
        <dbReference type="EMBL" id="PWG63668.1"/>
    </source>
</evidence>
<dbReference type="InterPro" id="IPR002545">
    <property type="entry name" value="CheW-lke_dom"/>
</dbReference>
<feature type="region of interest" description="Disordered" evidence="1">
    <location>
        <begin position="29"/>
        <end position="106"/>
    </location>
</feature>
<dbReference type="Proteomes" id="UP000245474">
    <property type="component" value="Unassembled WGS sequence"/>
</dbReference>
<evidence type="ECO:0000256" key="1">
    <source>
        <dbReference type="SAM" id="MobiDB-lite"/>
    </source>
</evidence>
<name>A0A2U2N3Q6_9GAMM</name>
<reference evidence="3 4" key="1">
    <citation type="submission" date="2018-05" db="EMBL/GenBank/DDBJ databases">
        <title>Spiribacter halobius sp. nov., a moderately halophilic bacterium isolated from marine solar saltern.</title>
        <authorList>
            <person name="Zheng W.-S."/>
            <person name="Lu D.-C."/>
            <person name="Du Z.-J."/>
        </authorList>
    </citation>
    <scope>NUCLEOTIDE SEQUENCE [LARGE SCALE GENOMIC DNA]</scope>
    <source>
        <strain evidence="3 4">E85</strain>
    </source>
</reference>
<keyword evidence="4" id="KW-1185">Reference proteome</keyword>
<feature type="compositionally biased region" description="Basic and acidic residues" evidence="1">
    <location>
        <begin position="47"/>
        <end position="66"/>
    </location>
</feature>
<feature type="domain" description="CheW-like" evidence="2">
    <location>
        <begin position="111"/>
        <end position="251"/>
    </location>
</feature>
<dbReference type="SUPFAM" id="SSF50341">
    <property type="entry name" value="CheW-like"/>
    <property type="match status" value="1"/>
</dbReference>
<dbReference type="PROSITE" id="PS50851">
    <property type="entry name" value="CHEW"/>
    <property type="match status" value="1"/>
</dbReference>
<dbReference type="Pfam" id="PF01584">
    <property type="entry name" value="CheW"/>
    <property type="match status" value="1"/>
</dbReference>
<evidence type="ECO:0000259" key="2">
    <source>
        <dbReference type="PROSITE" id="PS50851"/>
    </source>
</evidence>
<evidence type="ECO:0000313" key="4">
    <source>
        <dbReference type="Proteomes" id="UP000245474"/>
    </source>
</evidence>
<feature type="compositionally biased region" description="Basic and acidic residues" evidence="1">
    <location>
        <begin position="29"/>
        <end position="40"/>
    </location>
</feature>